<dbReference type="EMBL" id="AE013598">
    <property type="protein sequence ID" value="AAW76485.1"/>
    <property type="molecule type" value="Genomic_DNA"/>
</dbReference>
<gene>
    <name evidence="1" type="primary">meth0208</name>
    <name evidence="1" type="ordered locus">XOO3231</name>
</gene>
<accession>Q5GXT6</accession>
<organism evidence="1 2">
    <name type="scientific">Xanthomonas oryzae pv. oryzae (strain KACC10331 / KXO85)</name>
    <dbReference type="NCBI Taxonomy" id="291331"/>
    <lineage>
        <taxon>Bacteria</taxon>
        <taxon>Pseudomonadati</taxon>
        <taxon>Pseudomonadota</taxon>
        <taxon>Gammaproteobacteria</taxon>
        <taxon>Lysobacterales</taxon>
        <taxon>Lysobacteraceae</taxon>
        <taxon>Xanthomonas</taxon>
    </lineage>
</organism>
<sequence length="191" mass="21842">MMMCHVLLQPVQQRVDLLFRQVLVIMTVDDHHRRRRAGSQALFFALEVDAAIDRRLTQLAAQLLFRVRQQIFGAVEPAADVGAERHVVAADLFGLEHRVEAGDLVRPHRRQLQVLGHADDQFVGQPALVLFLCGMQALQHRRTLAIGRKLGQPMIDVRARLVAQHHLRINIARRFEITRRLHRSTSPKTKS</sequence>
<proteinExistence type="predicted"/>
<name>Q5GXT6_XANOR</name>
<dbReference type="Proteomes" id="UP000006735">
    <property type="component" value="Chromosome"/>
</dbReference>
<keyword evidence="2" id="KW-1185">Reference proteome</keyword>
<dbReference type="HOGENOM" id="CLU_1420950_0_0_6"/>
<evidence type="ECO:0000313" key="1">
    <source>
        <dbReference type="EMBL" id="AAW76485.1"/>
    </source>
</evidence>
<dbReference type="AlphaFoldDB" id="Q5GXT6"/>
<reference evidence="1 2" key="1">
    <citation type="journal article" date="2005" name="Nucleic Acids Res.">
        <title>The genome sequence of Xanthomonas oryzae pathovar oryzae KACC10331, the bacterial blight pathogen of rice.</title>
        <authorList>
            <person name="Lee B.M."/>
            <person name="Park Y.J."/>
            <person name="Park D.S."/>
            <person name="Kang H.W."/>
            <person name="Kim J.G."/>
            <person name="Song E.S."/>
            <person name="Park I.C."/>
            <person name="Yoon U.H."/>
            <person name="Hahn J.H."/>
            <person name="Koo B.S."/>
            <person name="Lee G.B."/>
            <person name="Kim H."/>
            <person name="Park H.S."/>
            <person name="Yoon K.O."/>
            <person name="Kim J.H."/>
            <person name="Jung C.H."/>
            <person name="Koh N.H."/>
            <person name="Seo J.S."/>
            <person name="Go S.J."/>
        </authorList>
    </citation>
    <scope>NUCLEOTIDE SEQUENCE [LARGE SCALE GENOMIC DNA]</scope>
    <source>
        <strain evidence="2">KACC10331 / KXO85</strain>
    </source>
</reference>
<dbReference type="STRING" id="291331.XOO3231"/>
<evidence type="ECO:0000313" key="2">
    <source>
        <dbReference type="Proteomes" id="UP000006735"/>
    </source>
</evidence>
<dbReference type="KEGG" id="xoo:XOO3231"/>
<protein>
    <submittedName>
        <fullName evidence="1">Uncharacterized protein</fullName>
    </submittedName>
</protein>